<keyword evidence="2" id="KW-1185">Reference proteome</keyword>
<proteinExistence type="predicted"/>
<evidence type="ECO:0000313" key="2">
    <source>
        <dbReference type="Proteomes" id="UP000029223"/>
    </source>
</evidence>
<accession>A0ABQ0JPP0</accession>
<dbReference type="EMBL" id="BBMS01000090">
    <property type="protein sequence ID" value="GAL30305.1"/>
    <property type="molecule type" value="Genomic_DNA"/>
</dbReference>
<protein>
    <recommendedName>
        <fullName evidence="3">DUF1415 domain-containing protein</fullName>
    </recommendedName>
</protein>
<gene>
    <name evidence="1" type="ORF">JCM19239_5737</name>
</gene>
<name>A0ABQ0JPP0_9VIBR</name>
<reference evidence="2" key="1">
    <citation type="submission" date="2014-09" db="EMBL/GenBank/DDBJ databases">
        <title>Vibrio variabilis JCM 19239. (C206) whole genome shotgun sequence.</title>
        <authorList>
            <person name="Sawabe T."/>
            <person name="Meirelles P."/>
            <person name="Nakanishi M."/>
            <person name="Sayaka M."/>
            <person name="Hattori M."/>
            <person name="Ohkuma M."/>
        </authorList>
    </citation>
    <scope>NUCLEOTIDE SEQUENCE [LARGE SCALE GENOMIC DNA]</scope>
    <source>
        <strain evidence="2">JCM 19239</strain>
    </source>
</reference>
<reference evidence="2" key="2">
    <citation type="submission" date="2014-09" db="EMBL/GenBank/DDBJ databases">
        <authorList>
            <consortium name="NBRP consortium"/>
            <person name="Sawabe T."/>
            <person name="Meirelles P."/>
            <person name="Nakanishi M."/>
            <person name="Sayaka M."/>
            <person name="Hattori M."/>
            <person name="Ohkuma M."/>
        </authorList>
    </citation>
    <scope>NUCLEOTIDE SEQUENCE [LARGE SCALE GENOMIC DNA]</scope>
    <source>
        <strain evidence="2">JCM 19239</strain>
    </source>
</reference>
<evidence type="ECO:0000313" key="1">
    <source>
        <dbReference type="EMBL" id="GAL30305.1"/>
    </source>
</evidence>
<organism evidence="1 2">
    <name type="scientific">Vibrio variabilis</name>
    <dbReference type="NCBI Taxonomy" id="990271"/>
    <lineage>
        <taxon>Bacteria</taxon>
        <taxon>Pseudomonadati</taxon>
        <taxon>Pseudomonadota</taxon>
        <taxon>Gammaproteobacteria</taxon>
        <taxon>Vibrionales</taxon>
        <taxon>Vibrionaceae</taxon>
        <taxon>Vibrio</taxon>
    </lineage>
</organism>
<dbReference type="Pfam" id="PF07209">
    <property type="entry name" value="DUF1415"/>
    <property type="match status" value="1"/>
</dbReference>
<evidence type="ECO:0008006" key="3">
    <source>
        <dbReference type="Google" id="ProtNLM"/>
    </source>
</evidence>
<sequence length="99" mass="11535">MSLREEVVKIEQQVQQWLKEVVIGLNLCPFAAKPERNKQIKTFVSLADKEEGLLEDILSELMLLEQTDARDLETTLVVVPKMLHDFVDYNFFIDWVEAL</sequence>
<comment type="caution">
    <text evidence="1">The sequence shown here is derived from an EMBL/GenBank/DDBJ whole genome shotgun (WGS) entry which is preliminary data.</text>
</comment>
<dbReference type="Proteomes" id="UP000029223">
    <property type="component" value="Unassembled WGS sequence"/>
</dbReference>
<dbReference type="InterPro" id="IPR009858">
    <property type="entry name" value="DUF1415"/>
</dbReference>